<dbReference type="PANTHER" id="PTHR43849:SF2">
    <property type="entry name" value="BLL3936 PROTEIN"/>
    <property type="match status" value="1"/>
</dbReference>
<feature type="transmembrane region" description="Helical" evidence="1">
    <location>
        <begin position="366"/>
        <end position="383"/>
    </location>
</feature>
<evidence type="ECO:0000313" key="4">
    <source>
        <dbReference type="Proteomes" id="UP000698963"/>
    </source>
</evidence>
<feature type="domain" description="TRAP C4-dicarboxylate transport system permease DctM subunit" evidence="2">
    <location>
        <begin position="119"/>
        <end position="550"/>
    </location>
</feature>
<feature type="transmembrane region" description="Helical" evidence="1">
    <location>
        <begin position="12"/>
        <end position="32"/>
    </location>
</feature>
<sequence>MPTFERKKLRPFFLIIATILCVFQLCTSAGIYTPNPMVIRSVHLGLILTLIFMWRSPVHKYRKLTEAEPVWIFLWDLLFIVMSAASCAYIAIYEPEIMERMAQIDDLDPTQLALGSACICCIMEATRRMAGNALFSVACVALAYAFWGDLLPGNLGHYPLEFQRVVETIYLLGDGIWGASLGSSAGIIFVFILFGSLLNKTTMSNVFLELACLLTRNAVGGPAKVAIFGSCLFGSVSGSAAGNVFATGTFTIPLMKRVGYKPSFAGAVEAVASSGGLIMPPVMGSIAFVMAEYTNTSYLAICKAALLPACLYYFCLFMMIHFQALRYNIKGTPRDLVPERSKIIRKLYHLLPLILLILAMVSGFSINYAALGACLSVVLLSCIDKETRIGFRRLLDIIQDTANNILMIATCCACVGVVIAVVTMTGFGFSFVSIMSSIAATSIWLFLLLLMTACVLFGMGLPALPAYLLVATFGAPVLVNAGVPLIAAHLFVMYYAISSGITPPVCLVAYAGASVADAPPMETGLTSFKLGICGFLVPFFFIFEPSLLLMGEWHTVLTSVATAIFGVICLASSLQGWLLIESDRLERVCMFVAGVTLVYPGMITDILGFVLAAFVLLMQRRRRALPA</sequence>
<keyword evidence="1" id="KW-0812">Transmembrane</keyword>
<keyword evidence="1" id="KW-0472">Membrane</keyword>
<reference evidence="3" key="2">
    <citation type="submission" date="2021-09" db="EMBL/GenBank/DDBJ databases">
        <authorList>
            <person name="Gilroy R."/>
        </authorList>
    </citation>
    <scope>NUCLEOTIDE SEQUENCE</scope>
    <source>
        <strain evidence="3">ChiGjej2B2-19336</strain>
    </source>
</reference>
<organism evidence="3 4">
    <name type="scientific">Mailhella massiliensis</name>
    <dbReference type="NCBI Taxonomy" id="1903261"/>
    <lineage>
        <taxon>Bacteria</taxon>
        <taxon>Pseudomonadati</taxon>
        <taxon>Thermodesulfobacteriota</taxon>
        <taxon>Desulfovibrionia</taxon>
        <taxon>Desulfovibrionales</taxon>
        <taxon>Desulfovibrionaceae</taxon>
        <taxon>Mailhella</taxon>
    </lineage>
</organism>
<feature type="transmembrane region" description="Helical" evidence="1">
    <location>
        <begin position="404"/>
        <end position="431"/>
    </location>
</feature>
<keyword evidence="1" id="KW-1133">Transmembrane helix</keyword>
<feature type="transmembrane region" description="Helical" evidence="1">
    <location>
        <begin position="556"/>
        <end position="578"/>
    </location>
</feature>
<evidence type="ECO:0000256" key="1">
    <source>
        <dbReference type="SAM" id="Phobius"/>
    </source>
</evidence>
<dbReference type="InterPro" id="IPR010656">
    <property type="entry name" value="DctM"/>
</dbReference>
<feature type="transmembrane region" description="Helical" evidence="1">
    <location>
        <begin position="264"/>
        <end position="291"/>
    </location>
</feature>
<dbReference type="RefSeq" id="WP_304121421.1">
    <property type="nucleotide sequence ID" value="NZ_DYZA01000077.1"/>
</dbReference>
<reference evidence="3" key="1">
    <citation type="journal article" date="2021" name="PeerJ">
        <title>Extensive microbial diversity within the chicken gut microbiome revealed by metagenomics and culture.</title>
        <authorList>
            <person name="Gilroy R."/>
            <person name="Ravi A."/>
            <person name="Getino M."/>
            <person name="Pursley I."/>
            <person name="Horton D.L."/>
            <person name="Alikhan N.F."/>
            <person name="Baker D."/>
            <person name="Gharbi K."/>
            <person name="Hall N."/>
            <person name="Watson M."/>
            <person name="Adriaenssens E.M."/>
            <person name="Foster-Nyarko E."/>
            <person name="Jarju S."/>
            <person name="Secka A."/>
            <person name="Antonio M."/>
            <person name="Oren A."/>
            <person name="Chaudhuri R.R."/>
            <person name="La Ragione R."/>
            <person name="Hildebrand F."/>
            <person name="Pallen M.J."/>
        </authorList>
    </citation>
    <scope>NUCLEOTIDE SEQUENCE</scope>
    <source>
        <strain evidence="3">ChiGjej2B2-19336</strain>
    </source>
</reference>
<feature type="transmembrane region" description="Helical" evidence="1">
    <location>
        <begin position="443"/>
        <end position="470"/>
    </location>
</feature>
<feature type="transmembrane region" description="Helical" evidence="1">
    <location>
        <begin position="528"/>
        <end position="549"/>
    </location>
</feature>
<comment type="caution">
    <text evidence="3">The sequence shown here is derived from an EMBL/GenBank/DDBJ whole genome shotgun (WGS) entry which is preliminary data.</text>
</comment>
<protein>
    <submittedName>
        <fullName evidence="3">TRAP transporter fused permease subunit</fullName>
    </submittedName>
</protein>
<name>A0A921AUZ6_9BACT</name>
<accession>A0A921AUZ6</accession>
<feature type="transmembrane region" description="Helical" evidence="1">
    <location>
        <begin position="297"/>
        <end position="322"/>
    </location>
</feature>
<feature type="transmembrane region" description="Helical" evidence="1">
    <location>
        <begin position="590"/>
        <end position="617"/>
    </location>
</feature>
<dbReference type="AlphaFoldDB" id="A0A921AUZ6"/>
<dbReference type="Pfam" id="PF06808">
    <property type="entry name" value="DctM"/>
    <property type="match status" value="1"/>
</dbReference>
<feature type="transmembrane region" description="Helical" evidence="1">
    <location>
        <begin position="133"/>
        <end position="155"/>
    </location>
</feature>
<feature type="transmembrane region" description="Helical" evidence="1">
    <location>
        <begin position="38"/>
        <end position="58"/>
    </location>
</feature>
<feature type="transmembrane region" description="Helical" evidence="1">
    <location>
        <begin position="175"/>
        <end position="198"/>
    </location>
</feature>
<dbReference type="PANTHER" id="PTHR43849">
    <property type="entry name" value="BLL3936 PROTEIN"/>
    <property type="match status" value="1"/>
</dbReference>
<proteinExistence type="predicted"/>
<dbReference type="NCBIfam" id="TIGR02123">
    <property type="entry name" value="TRAP_fused"/>
    <property type="match status" value="1"/>
</dbReference>
<dbReference type="EMBL" id="DYZA01000077">
    <property type="protein sequence ID" value="HJD96840.1"/>
    <property type="molecule type" value="Genomic_DNA"/>
</dbReference>
<feature type="transmembrane region" description="Helical" evidence="1">
    <location>
        <begin position="70"/>
        <end position="91"/>
    </location>
</feature>
<gene>
    <name evidence="3" type="ORF">K8W16_04245</name>
</gene>
<dbReference type="Proteomes" id="UP000698963">
    <property type="component" value="Unassembled WGS sequence"/>
</dbReference>
<evidence type="ECO:0000313" key="3">
    <source>
        <dbReference type="EMBL" id="HJD96840.1"/>
    </source>
</evidence>
<dbReference type="InterPro" id="IPR011853">
    <property type="entry name" value="TRAP_DctM-Dct_fused"/>
</dbReference>
<evidence type="ECO:0000259" key="2">
    <source>
        <dbReference type="Pfam" id="PF06808"/>
    </source>
</evidence>